<keyword evidence="5" id="KW-1185">Reference proteome</keyword>
<accession>A0A6A4HXP2</accession>
<feature type="compositionally biased region" description="Polar residues" evidence="1">
    <location>
        <begin position="540"/>
        <end position="552"/>
    </location>
</feature>
<feature type="domain" description="DH" evidence="2">
    <location>
        <begin position="174"/>
        <end position="349"/>
    </location>
</feature>
<dbReference type="InterPro" id="IPR035899">
    <property type="entry name" value="DBL_dom_sf"/>
</dbReference>
<evidence type="ECO:0000256" key="1">
    <source>
        <dbReference type="SAM" id="MobiDB-lite"/>
    </source>
</evidence>
<dbReference type="Pfam" id="PF00621">
    <property type="entry name" value="RhoGEF"/>
    <property type="match status" value="1"/>
</dbReference>
<dbReference type="PROSITE" id="PS50010">
    <property type="entry name" value="DH_2"/>
    <property type="match status" value="1"/>
</dbReference>
<dbReference type="EMBL" id="ML769429">
    <property type="protein sequence ID" value="KAE9402996.1"/>
    <property type="molecule type" value="Genomic_DNA"/>
</dbReference>
<dbReference type="SMART" id="SM00325">
    <property type="entry name" value="RhoGEF"/>
    <property type="match status" value="1"/>
</dbReference>
<dbReference type="InterPro" id="IPR011009">
    <property type="entry name" value="Kinase-like_dom_sf"/>
</dbReference>
<gene>
    <name evidence="4" type="ORF">BT96DRAFT_990639</name>
</gene>
<dbReference type="InterPro" id="IPR000719">
    <property type="entry name" value="Prot_kinase_dom"/>
</dbReference>
<dbReference type="InterPro" id="IPR000219">
    <property type="entry name" value="DH_dom"/>
</dbReference>
<proteinExistence type="predicted"/>
<organism evidence="4 5">
    <name type="scientific">Gymnopus androsaceus JB14</name>
    <dbReference type="NCBI Taxonomy" id="1447944"/>
    <lineage>
        <taxon>Eukaryota</taxon>
        <taxon>Fungi</taxon>
        <taxon>Dikarya</taxon>
        <taxon>Basidiomycota</taxon>
        <taxon>Agaricomycotina</taxon>
        <taxon>Agaricomycetes</taxon>
        <taxon>Agaricomycetidae</taxon>
        <taxon>Agaricales</taxon>
        <taxon>Marasmiineae</taxon>
        <taxon>Omphalotaceae</taxon>
        <taxon>Gymnopus</taxon>
    </lineage>
</organism>
<dbReference type="GO" id="GO:0043332">
    <property type="term" value="C:mating projection tip"/>
    <property type="evidence" value="ECO:0007669"/>
    <property type="project" value="TreeGrafter"/>
</dbReference>
<dbReference type="GO" id="GO:0005085">
    <property type="term" value="F:guanyl-nucleotide exchange factor activity"/>
    <property type="evidence" value="ECO:0007669"/>
    <property type="project" value="InterPro"/>
</dbReference>
<dbReference type="OrthoDB" id="346907at2759"/>
<dbReference type="Proteomes" id="UP000799118">
    <property type="component" value="Unassembled WGS sequence"/>
</dbReference>
<dbReference type="GO" id="GO:0005524">
    <property type="term" value="F:ATP binding"/>
    <property type="evidence" value="ECO:0007669"/>
    <property type="project" value="InterPro"/>
</dbReference>
<dbReference type="AlphaFoldDB" id="A0A6A4HXP2"/>
<dbReference type="Gene3D" id="1.10.510.10">
    <property type="entry name" value="Transferase(Phosphotransferase) domain 1"/>
    <property type="match status" value="1"/>
</dbReference>
<dbReference type="GO" id="GO:0005737">
    <property type="term" value="C:cytoplasm"/>
    <property type="evidence" value="ECO:0007669"/>
    <property type="project" value="TreeGrafter"/>
</dbReference>
<dbReference type="PROSITE" id="PS00109">
    <property type="entry name" value="PROTEIN_KINASE_TYR"/>
    <property type="match status" value="1"/>
</dbReference>
<evidence type="ECO:0000313" key="4">
    <source>
        <dbReference type="EMBL" id="KAE9402996.1"/>
    </source>
</evidence>
<protein>
    <submittedName>
        <fullName evidence="4">Uncharacterized protein</fullName>
    </submittedName>
</protein>
<dbReference type="InterPro" id="IPR001245">
    <property type="entry name" value="Ser-Thr/Tyr_kinase_cat_dom"/>
</dbReference>
<dbReference type="Pfam" id="PF15411">
    <property type="entry name" value="PH_10"/>
    <property type="match status" value="1"/>
</dbReference>
<feature type="region of interest" description="Disordered" evidence="1">
    <location>
        <begin position="532"/>
        <end position="576"/>
    </location>
</feature>
<dbReference type="GO" id="GO:0005634">
    <property type="term" value="C:nucleus"/>
    <property type="evidence" value="ECO:0007669"/>
    <property type="project" value="TreeGrafter"/>
</dbReference>
<dbReference type="PANTHER" id="PTHR47339:SF1">
    <property type="entry name" value="CELL DIVISION CONTROL PROTEIN 24"/>
    <property type="match status" value="1"/>
</dbReference>
<dbReference type="SUPFAM" id="SSF48065">
    <property type="entry name" value="DBL homology domain (DH-domain)"/>
    <property type="match status" value="1"/>
</dbReference>
<name>A0A6A4HXP2_9AGAR</name>
<dbReference type="PANTHER" id="PTHR47339">
    <property type="entry name" value="CELL DIVISION CONTROL PROTEIN 24"/>
    <property type="match status" value="1"/>
</dbReference>
<dbReference type="SUPFAM" id="SSF56112">
    <property type="entry name" value="Protein kinase-like (PK-like)"/>
    <property type="match status" value="1"/>
</dbReference>
<feature type="domain" description="Protein kinase" evidence="3">
    <location>
        <begin position="647"/>
        <end position="918"/>
    </location>
</feature>
<dbReference type="Gene3D" id="1.20.900.10">
    <property type="entry name" value="Dbl homology (DH) domain"/>
    <property type="match status" value="1"/>
</dbReference>
<evidence type="ECO:0000259" key="2">
    <source>
        <dbReference type="PROSITE" id="PS50010"/>
    </source>
</evidence>
<sequence length="918" mass="103579">MVSVALRNDFNSSTGLKIDLPVPNNTLTNQPPVPSLYQECSRLKSRLIRIRGFDYYFELASRHFGQPMDPVTQLWDVFSLGISLCFIFDLLAEDKGLTKLDNSKFISKYEPNPDRAKMLGIIMFAMKLTSETIAHFIPDCEPFAVTDLLDRSSSDGFVKAVKIVKAIVEQVTRFRANIIDQMVETEREYVRDLEIMQKYSVALSQNGIIDLLTNDNVFPGLDKLLNFQRKFLIRIESTADLHWHDQCWGELFTESEEEFVVYESYCRNYTTALKLIFTHEENLAPLNHLINAKGELPTFVIKPIQHIGEYSLLLDALIKASSAEDYFHYEELKAGSDATKRIMDKINEFQCQAMNEQTLKDLKAGHKVYKGNSIVKKQGAGSSQPQQKTIPLHLKGCVFVSKITQAVFTCIQNSNTAGVPPGYPLRVWWEDNHKLDDCIICCRQEYQMEQWVSTITQLIGEGRVLELSENTTNPQLKYSPGDIGVYPSALPSNGVPHSRDSISGSECNPQSHLGFNDYEKVTFPQPPLLSSQLDIKPSISGRSSPAESSSDLVQYHSKDDPFGTITPSKDEDAHGPDFNPITAAYLQHAFSHNKMSQANWTSDILGTQHDETSVQQLMDILQLELDNVSYSDLYLHNSNELNLEAAYRKRCLQGLRQLSIKYQILPSVLMINHVKRHGQNPVAGGGFADIWHGDIARLKAADTKEDSQALLWRQLKHPNILPLLGVNTDLFSPSFCLISPWMENGNIISYLKQNPMHNRYKVFLEIAAGLSYLHSRNPPIIHGDIRGANILVTDDLQCCLADFGLALVTADSRSSWATATTSTMKGAIRWMAPEDIYAFGCTIVEILTLRLPFHDEKTDAAVLYSLIAGERPTRPQNIWCSDTLWDLTTRCWMEIAAARPHASEVYEILRDHVMDSLL</sequence>
<feature type="region of interest" description="Disordered" evidence="1">
    <location>
        <begin position="489"/>
        <end position="509"/>
    </location>
</feature>
<dbReference type="GO" id="GO:0031106">
    <property type="term" value="P:septin ring organization"/>
    <property type="evidence" value="ECO:0007669"/>
    <property type="project" value="TreeGrafter"/>
</dbReference>
<dbReference type="InterPro" id="IPR010481">
    <property type="entry name" value="Cdc24/Scd1_N"/>
</dbReference>
<reference evidence="4" key="1">
    <citation type="journal article" date="2019" name="Environ. Microbiol.">
        <title>Fungal ecological strategies reflected in gene transcription - a case study of two litter decomposers.</title>
        <authorList>
            <person name="Barbi F."/>
            <person name="Kohler A."/>
            <person name="Barry K."/>
            <person name="Baskaran P."/>
            <person name="Daum C."/>
            <person name="Fauchery L."/>
            <person name="Ihrmark K."/>
            <person name="Kuo A."/>
            <person name="LaButti K."/>
            <person name="Lipzen A."/>
            <person name="Morin E."/>
            <person name="Grigoriev I.V."/>
            <person name="Henrissat B."/>
            <person name="Lindahl B."/>
            <person name="Martin F."/>
        </authorList>
    </citation>
    <scope>NUCLEOTIDE SEQUENCE</scope>
    <source>
        <strain evidence="4">JB14</strain>
    </source>
</reference>
<dbReference type="GO" id="GO:0030010">
    <property type="term" value="P:establishment of cell polarity"/>
    <property type="evidence" value="ECO:0007669"/>
    <property type="project" value="TreeGrafter"/>
</dbReference>
<dbReference type="InterPro" id="IPR053026">
    <property type="entry name" value="CDC42_GEF"/>
</dbReference>
<evidence type="ECO:0000259" key="3">
    <source>
        <dbReference type="PROSITE" id="PS50011"/>
    </source>
</evidence>
<dbReference type="Pfam" id="PF06395">
    <property type="entry name" value="CDC24"/>
    <property type="match status" value="1"/>
</dbReference>
<dbReference type="PROSITE" id="PS50011">
    <property type="entry name" value="PROTEIN_KINASE_DOM"/>
    <property type="match status" value="1"/>
</dbReference>
<evidence type="ECO:0000313" key="5">
    <source>
        <dbReference type="Proteomes" id="UP000799118"/>
    </source>
</evidence>
<dbReference type="GO" id="GO:0000935">
    <property type="term" value="C:division septum"/>
    <property type="evidence" value="ECO:0007669"/>
    <property type="project" value="TreeGrafter"/>
</dbReference>
<dbReference type="CDD" id="cd00160">
    <property type="entry name" value="RhoGEF"/>
    <property type="match status" value="1"/>
</dbReference>
<dbReference type="InterPro" id="IPR008266">
    <property type="entry name" value="Tyr_kinase_AS"/>
</dbReference>
<dbReference type="GO" id="GO:0004672">
    <property type="term" value="F:protein kinase activity"/>
    <property type="evidence" value="ECO:0007669"/>
    <property type="project" value="InterPro"/>
</dbReference>
<dbReference type="Pfam" id="PF07714">
    <property type="entry name" value="PK_Tyr_Ser-Thr"/>
    <property type="match status" value="1"/>
</dbReference>